<dbReference type="InterPro" id="IPR001182">
    <property type="entry name" value="FtsW/RodA"/>
</dbReference>
<dbReference type="NCBIfam" id="TIGR02210">
    <property type="entry name" value="rodA_shape"/>
    <property type="match status" value="1"/>
</dbReference>
<feature type="transmembrane region" description="Helical" evidence="11">
    <location>
        <begin position="20"/>
        <end position="41"/>
    </location>
</feature>
<evidence type="ECO:0000256" key="8">
    <source>
        <dbReference type="ARBA" id="ARBA00022989"/>
    </source>
</evidence>
<evidence type="ECO:0000256" key="3">
    <source>
        <dbReference type="ARBA" id="ARBA00022676"/>
    </source>
</evidence>
<keyword evidence="13" id="KW-1185">Reference proteome</keyword>
<sequence length="382" mass="42307">MLQMFKINKKLFRQLDFGIIIICIIIVLFGSLNILSATQYLYKGNNMASTALNFHFLKMHLGWLVVGLFVMYLIILIDYKVIQSYANIIYWCGIFLLILNALMPVKVNGAESWLKLGPLPQFQPSEFVKIALIIMIAKQLDEMEGNINNIKNFLKLSAYAIIPVIFLLKQPDMGMTMFFFFILLGMFFMAGLNSKVIIGGLLGVSGTIALVWNSGLIRPYQKNRLISFLYPDKDPTGTGLQLTMSQIGIGKGGIFGTGFLKGSWAAVGSTPESSTDCIFSVVGEEWGLFGAIFLLALYGLLIYKLIKIAKESKDVFGTMLTAGIISMFLFSILQNIGMNIGIMPITGLTLPFMSYGGSSIITTFICVGIVLNVGMRKKKINF</sequence>
<name>A0A401UKQ5_9CLOT</name>
<gene>
    <name evidence="12" type="primary">mrdB_2</name>
    <name evidence="12" type="ORF">Ctaglu_17080</name>
</gene>
<evidence type="ECO:0000256" key="5">
    <source>
        <dbReference type="ARBA" id="ARBA00022692"/>
    </source>
</evidence>
<dbReference type="Pfam" id="PF01098">
    <property type="entry name" value="FTSW_RODA_SPOVE"/>
    <property type="match status" value="1"/>
</dbReference>
<organism evidence="12 13">
    <name type="scientific">Clostridium tagluense</name>
    <dbReference type="NCBI Taxonomy" id="360422"/>
    <lineage>
        <taxon>Bacteria</taxon>
        <taxon>Bacillati</taxon>
        <taxon>Bacillota</taxon>
        <taxon>Clostridia</taxon>
        <taxon>Eubacteriales</taxon>
        <taxon>Clostridiaceae</taxon>
        <taxon>Clostridium</taxon>
    </lineage>
</organism>
<evidence type="ECO:0000313" key="12">
    <source>
        <dbReference type="EMBL" id="GCD10085.1"/>
    </source>
</evidence>
<feature type="transmembrane region" description="Helical" evidence="11">
    <location>
        <begin position="84"/>
        <end position="102"/>
    </location>
</feature>
<evidence type="ECO:0000256" key="11">
    <source>
        <dbReference type="SAM" id="Phobius"/>
    </source>
</evidence>
<dbReference type="RefSeq" id="WP_125000115.1">
    <property type="nucleotide sequence ID" value="NZ_BHYK01000008.1"/>
</dbReference>
<keyword evidence="10" id="KW-0961">Cell wall biogenesis/degradation</keyword>
<dbReference type="PROSITE" id="PS00428">
    <property type="entry name" value="FTSW_RODA_SPOVE"/>
    <property type="match status" value="1"/>
</dbReference>
<feature type="transmembrane region" description="Helical" evidence="11">
    <location>
        <begin position="197"/>
        <end position="217"/>
    </location>
</feature>
<evidence type="ECO:0000313" key="13">
    <source>
        <dbReference type="Proteomes" id="UP000287872"/>
    </source>
</evidence>
<keyword evidence="6" id="KW-0133">Cell shape</keyword>
<feature type="transmembrane region" description="Helical" evidence="11">
    <location>
        <begin position="353"/>
        <end position="374"/>
    </location>
</feature>
<keyword evidence="7" id="KW-0573">Peptidoglycan synthesis</keyword>
<reference evidence="12 13" key="1">
    <citation type="submission" date="2018-11" db="EMBL/GenBank/DDBJ databases">
        <title>Genome sequencing and assembly of Clostridium tagluense strain A121.</title>
        <authorList>
            <person name="Murakami T."/>
            <person name="Segawa T."/>
            <person name="Shcherbakova V.A."/>
            <person name="Mori H."/>
            <person name="Yoshimura Y."/>
        </authorList>
    </citation>
    <scope>NUCLEOTIDE SEQUENCE [LARGE SCALE GENOMIC DNA]</scope>
    <source>
        <strain evidence="12 13">A121</strain>
    </source>
</reference>
<protein>
    <submittedName>
        <fullName evidence="12">Rod shape-determining protein RodA</fullName>
    </submittedName>
</protein>
<dbReference type="OrthoDB" id="9812661at2"/>
<keyword evidence="9 11" id="KW-0472">Membrane</keyword>
<keyword evidence="4" id="KW-0808">Transferase</keyword>
<dbReference type="EMBL" id="BHYK01000008">
    <property type="protein sequence ID" value="GCD10085.1"/>
    <property type="molecule type" value="Genomic_DNA"/>
</dbReference>
<dbReference type="GO" id="GO:0009252">
    <property type="term" value="P:peptidoglycan biosynthetic process"/>
    <property type="evidence" value="ECO:0007669"/>
    <property type="project" value="UniProtKB-KW"/>
</dbReference>
<dbReference type="InterPro" id="IPR018365">
    <property type="entry name" value="Cell_cycle_FtsW-rel_CS"/>
</dbReference>
<keyword evidence="2" id="KW-1003">Cell membrane</keyword>
<dbReference type="PANTHER" id="PTHR30474:SF1">
    <property type="entry name" value="PEPTIDOGLYCAN GLYCOSYLTRANSFERASE MRDB"/>
    <property type="match status" value="1"/>
</dbReference>
<evidence type="ECO:0000256" key="1">
    <source>
        <dbReference type="ARBA" id="ARBA00004141"/>
    </source>
</evidence>
<dbReference type="GO" id="GO:0032153">
    <property type="term" value="C:cell division site"/>
    <property type="evidence" value="ECO:0007669"/>
    <property type="project" value="TreeGrafter"/>
</dbReference>
<proteinExistence type="predicted"/>
<keyword evidence="5 11" id="KW-0812">Transmembrane</keyword>
<dbReference type="PANTHER" id="PTHR30474">
    <property type="entry name" value="CELL CYCLE PROTEIN"/>
    <property type="match status" value="1"/>
</dbReference>
<dbReference type="GO" id="GO:0015648">
    <property type="term" value="F:lipid-linked peptidoglycan transporter activity"/>
    <property type="evidence" value="ECO:0007669"/>
    <property type="project" value="TreeGrafter"/>
</dbReference>
<dbReference type="GO" id="GO:0008360">
    <property type="term" value="P:regulation of cell shape"/>
    <property type="evidence" value="ECO:0007669"/>
    <property type="project" value="UniProtKB-KW"/>
</dbReference>
<evidence type="ECO:0000256" key="9">
    <source>
        <dbReference type="ARBA" id="ARBA00023136"/>
    </source>
</evidence>
<dbReference type="GO" id="GO:0071555">
    <property type="term" value="P:cell wall organization"/>
    <property type="evidence" value="ECO:0007669"/>
    <property type="project" value="UniProtKB-KW"/>
</dbReference>
<dbReference type="GO" id="GO:0005886">
    <property type="term" value="C:plasma membrane"/>
    <property type="evidence" value="ECO:0007669"/>
    <property type="project" value="TreeGrafter"/>
</dbReference>
<dbReference type="InterPro" id="IPR011923">
    <property type="entry name" value="RodA/MrdB"/>
</dbReference>
<evidence type="ECO:0000256" key="7">
    <source>
        <dbReference type="ARBA" id="ARBA00022984"/>
    </source>
</evidence>
<feature type="transmembrane region" description="Helical" evidence="11">
    <location>
        <begin position="315"/>
        <end position="333"/>
    </location>
</feature>
<keyword evidence="8 11" id="KW-1133">Transmembrane helix</keyword>
<feature type="transmembrane region" description="Helical" evidence="11">
    <location>
        <begin position="61"/>
        <end position="77"/>
    </location>
</feature>
<dbReference type="GO" id="GO:0016757">
    <property type="term" value="F:glycosyltransferase activity"/>
    <property type="evidence" value="ECO:0007669"/>
    <property type="project" value="UniProtKB-KW"/>
</dbReference>
<evidence type="ECO:0000256" key="4">
    <source>
        <dbReference type="ARBA" id="ARBA00022679"/>
    </source>
</evidence>
<accession>A0A401UKQ5</accession>
<comment type="subcellular location">
    <subcellularLocation>
        <location evidence="1">Membrane</location>
        <topology evidence="1">Multi-pass membrane protein</topology>
    </subcellularLocation>
</comment>
<evidence type="ECO:0000256" key="10">
    <source>
        <dbReference type="ARBA" id="ARBA00023316"/>
    </source>
</evidence>
<feature type="transmembrane region" description="Helical" evidence="11">
    <location>
        <begin position="174"/>
        <end position="192"/>
    </location>
</feature>
<dbReference type="GO" id="GO:0051301">
    <property type="term" value="P:cell division"/>
    <property type="evidence" value="ECO:0007669"/>
    <property type="project" value="InterPro"/>
</dbReference>
<comment type="caution">
    <text evidence="12">The sequence shown here is derived from an EMBL/GenBank/DDBJ whole genome shotgun (WGS) entry which is preliminary data.</text>
</comment>
<evidence type="ECO:0000256" key="6">
    <source>
        <dbReference type="ARBA" id="ARBA00022960"/>
    </source>
</evidence>
<keyword evidence="3" id="KW-0328">Glycosyltransferase</keyword>
<dbReference type="AlphaFoldDB" id="A0A401UKQ5"/>
<dbReference type="Proteomes" id="UP000287872">
    <property type="component" value="Unassembled WGS sequence"/>
</dbReference>
<evidence type="ECO:0000256" key="2">
    <source>
        <dbReference type="ARBA" id="ARBA00022475"/>
    </source>
</evidence>
<feature type="transmembrane region" description="Helical" evidence="11">
    <location>
        <begin position="286"/>
        <end position="303"/>
    </location>
</feature>